<gene>
    <name evidence="2" type="ORF">A2961_00040</name>
</gene>
<evidence type="ECO:0000256" key="1">
    <source>
        <dbReference type="SAM" id="Phobius"/>
    </source>
</evidence>
<reference evidence="2 3" key="1">
    <citation type="journal article" date="2016" name="Nat. Commun.">
        <title>Thousands of microbial genomes shed light on interconnected biogeochemical processes in an aquifer system.</title>
        <authorList>
            <person name="Anantharaman K."/>
            <person name="Brown C.T."/>
            <person name="Hug L.A."/>
            <person name="Sharon I."/>
            <person name="Castelle C.J."/>
            <person name="Probst A.J."/>
            <person name="Thomas B.C."/>
            <person name="Singh A."/>
            <person name="Wilkins M.J."/>
            <person name="Karaoz U."/>
            <person name="Brodie E.L."/>
            <person name="Williams K.H."/>
            <person name="Hubbard S.S."/>
            <person name="Banfield J.F."/>
        </authorList>
    </citation>
    <scope>NUCLEOTIDE SEQUENCE [LARGE SCALE GENOMIC DNA]</scope>
</reference>
<accession>A0A1F8BIG6</accession>
<name>A0A1F8BIG6_9BACT</name>
<feature type="transmembrane region" description="Helical" evidence="1">
    <location>
        <begin position="111"/>
        <end position="131"/>
    </location>
</feature>
<feature type="transmembrane region" description="Helical" evidence="1">
    <location>
        <begin position="32"/>
        <end position="53"/>
    </location>
</feature>
<dbReference type="AlphaFoldDB" id="A0A1F8BIG6"/>
<organism evidence="2 3">
    <name type="scientific">Candidatus Woesebacteria bacterium RIFCSPLOWO2_01_FULL_39_21</name>
    <dbReference type="NCBI Taxonomy" id="1802519"/>
    <lineage>
        <taxon>Bacteria</taxon>
        <taxon>Candidatus Woeseibacteriota</taxon>
    </lineage>
</organism>
<dbReference type="Pfam" id="PF20108">
    <property type="entry name" value="DUF6498"/>
    <property type="match status" value="1"/>
</dbReference>
<keyword evidence="1" id="KW-0472">Membrane</keyword>
<sequence length="200" mass="23162">MNLLLYLSLLVLIFANAVPILGVVILGWDIKTLAAIYWFEAGIQGFFAIIRIFKSEGPLSRKAFLKDRIFTSLIKLPIIPFFATNYFIFLVVYGILLYLIIGIENLEFIPILYMILVFFISHLISFYVNFIKRMEFKKESPIKQIFEPYRRYGLTHLAVFMGVIAAKYSEFPQNWVLITALVKTILDASLHIKEHKRGVS</sequence>
<dbReference type="STRING" id="1802519.A2961_00040"/>
<proteinExistence type="predicted"/>
<dbReference type="Proteomes" id="UP000177082">
    <property type="component" value="Unassembled WGS sequence"/>
</dbReference>
<keyword evidence="1" id="KW-0812">Transmembrane</keyword>
<evidence type="ECO:0000313" key="2">
    <source>
        <dbReference type="EMBL" id="OGM63854.1"/>
    </source>
</evidence>
<feature type="transmembrane region" description="Helical" evidence="1">
    <location>
        <begin position="74"/>
        <end position="99"/>
    </location>
</feature>
<dbReference type="InterPro" id="IPR045466">
    <property type="entry name" value="DUF6498"/>
</dbReference>
<comment type="caution">
    <text evidence="2">The sequence shown here is derived from an EMBL/GenBank/DDBJ whole genome shotgun (WGS) entry which is preliminary data.</text>
</comment>
<keyword evidence="1" id="KW-1133">Transmembrane helix</keyword>
<evidence type="ECO:0000313" key="3">
    <source>
        <dbReference type="Proteomes" id="UP000177082"/>
    </source>
</evidence>
<protein>
    <submittedName>
        <fullName evidence="2">Uncharacterized protein</fullName>
    </submittedName>
</protein>
<dbReference type="EMBL" id="MGHF01000011">
    <property type="protein sequence ID" value="OGM63854.1"/>
    <property type="molecule type" value="Genomic_DNA"/>
</dbReference>